<dbReference type="HOGENOM" id="CLU_2408724_0_0_9"/>
<evidence type="ECO:0000313" key="2">
    <source>
        <dbReference type="EMBL" id="EFU72903.1"/>
    </source>
</evidence>
<keyword evidence="1" id="KW-0472">Membrane</keyword>
<feature type="transmembrane region" description="Helical" evidence="1">
    <location>
        <begin position="47"/>
        <end position="78"/>
    </location>
</feature>
<keyword evidence="3" id="KW-1185">Reference proteome</keyword>
<evidence type="ECO:0000256" key="1">
    <source>
        <dbReference type="SAM" id="Phobius"/>
    </source>
</evidence>
<keyword evidence="1" id="KW-1133">Transmembrane helix</keyword>
<dbReference type="STRING" id="888064.HMPREF9088_2272"/>
<dbReference type="PATRIC" id="fig|888064.11.peg.1582"/>
<proteinExistence type="predicted"/>
<dbReference type="Proteomes" id="UP000010296">
    <property type="component" value="Unassembled WGS sequence"/>
</dbReference>
<organism evidence="2 3">
    <name type="scientific">Enterococcus italicus (strain DSM 15952 / CCUG 50447 / LMG 22039 / TP 1.5)</name>
    <dbReference type="NCBI Taxonomy" id="888064"/>
    <lineage>
        <taxon>Bacteria</taxon>
        <taxon>Bacillati</taxon>
        <taxon>Bacillota</taxon>
        <taxon>Bacilli</taxon>
        <taxon>Lactobacillales</taxon>
        <taxon>Enterococcaceae</taxon>
        <taxon>Enterococcus</taxon>
    </lineage>
</organism>
<feature type="transmembrane region" description="Helical" evidence="1">
    <location>
        <begin position="7"/>
        <end position="27"/>
    </location>
</feature>
<accession>E6LIT2</accession>
<gene>
    <name evidence="2" type="ORF">HMPREF9088_2272</name>
</gene>
<protein>
    <submittedName>
        <fullName evidence="2">Uncharacterized protein</fullName>
    </submittedName>
</protein>
<comment type="caution">
    <text evidence="2">The sequence shown here is derived from an EMBL/GenBank/DDBJ whole genome shotgun (WGS) entry which is preliminary data.</text>
</comment>
<reference evidence="2 3" key="1">
    <citation type="submission" date="2010-12" db="EMBL/GenBank/DDBJ databases">
        <authorList>
            <person name="Muzny D."/>
            <person name="Qin X."/>
            <person name="Deng J."/>
            <person name="Jiang H."/>
            <person name="Liu Y."/>
            <person name="Qu J."/>
            <person name="Song X.-Z."/>
            <person name="Zhang L."/>
            <person name="Thornton R."/>
            <person name="Coyle M."/>
            <person name="Francisco L."/>
            <person name="Jackson L."/>
            <person name="Javaid M."/>
            <person name="Korchina V."/>
            <person name="Kovar C."/>
            <person name="Mata R."/>
            <person name="Mathew T."/>
            <person name="Ngo R."/>
            <person name="Nguyen L."/>
            <person name="Nguyen N."/>
            <person name="Okwuonu G."/>
            <person name="Ongeri F."/>
            <person name="Pham C."/>
            <person name="Simmons D."/>
            <person name="Wilczek-Boney K."/>
            <person name="Hale W."/>
            <person name="Jakkamsetti A."/>
            <person name="Pham P."/>
            <person name="Ruth R."/>
            <person name="San Lucas F."/>
            <person name="Warren J."/>
            <person name="Zhang J."/>
            <person name="Zhao Z."/>
            <person name="Zhou C."/>
            <person name="Zhu D."/>
            <person name="Lee S."/>
            <person name="Bess C."/>
            <person name="Blankenburg K."/>
            <person name="Forbes L."/>
            <person name="Fu Q."/>
            <person name="Gubbala S."/>
            <person name="Hirani K."/>
            <person name="Jayaseelan J.C."/>
            <person name="Lara F."/>
            <person name="Munidasa M."/>
            <person name="Palculict T."/>
            <person name="Patil S."/>
            <person name="Pu L.-L."/>
            <person name="Saada N."/>
            <person name="Tang L."/>
            <person name="Weissenberger G."/>
            <person name="Zhu Y."/>
            <person name="Hemphill L."/>
            <person name="Shang Y."/>
            <person name="Youmans B."/>
            <person name="Ayvaz T."/>
            <person name="Ross M."/>
            <person name="Santibanez J."/>
            <person name="Aqrawi P."/>
            <person name="Gross S."/>
            <person name="Joshi V."/>
            <person name="Fowler G."/>
            <person name="Nazareth L."/>
            <person name="Reid J."/>
            <person name="Worley K."/>
            <person name="Petrosino J."/>
            <person name="Highlander S."/>
            <person name="Gibbs R."/>
        </authorList>
    </citation>
    <scope>NUCLEOTIDE SEQUENCE [LARGE SCALE GENOMIC DNA]</scope>
    <source>
        <strain evidence="3">DSM 15952 / CCUG 50447 / LMG 22039 / TP 1.5</strain>
    </source>
</reference>
<dbReference type="RefSeq" id="WP_007209326.1">
    <property type="nucleotide sequence ID" value="NZ_GL622243.1"/>
</dbReference>
<sequence>MKIKFGKLFGLIVLDIFVVGVVKEIVFREDVNLPSFILESITYNFTHFSFLGLIGGVGMIVLSISLFFMAVSFIIFNWQQVKSCFQKRADDK</sequence>
<evidence type="ECO:0000313" key="3">
    <source>
        <dbReference type="Proteomes" id="UP000010296"/>
    </source>
</evidence>
<dbReference type="EMBL" id="AEPV01000093">
    <property type="protein sequence ID" value="EFU72903.1"/>
    <property type="molecule type" value="Genomic_DNA"/>
</dbReference>
<name>E6LIT2_ENTI1</name>
<keyword evidence="1" id="KW-0812">Transmembrane</keyword>
<dbReference type="AlphaFoldDB" id="E6LIT2"/>